<name>A0A377GG05_9GAMM</name>
<evidence type="ECO:0000313" key="4">
    <source>
        <dbReference type="Proteomes" id="UP000254374"/>
    </source>
</evidence>
<dbReference type="Proteomes" id="UP000186808">
    <property type="component" value="Unassembled WGS sequence"/>
</dbReference>
<organism evidence="2 4">
    <name type="scientific">Fluoribacter gormanii</name>
    <dbReference type="NCBI Taxonomy" id="464"/>
    <lineage>
        <taxon>Bacteria</taxon>
        <taxon>Pseudomonadati</taxon>
        <taxon>Pseudomonadota</taxon>
        <taxon>Gammaproteobacteria</taxon>
        <taxon>Legionellales</taxon>
        <taxon>Legionellaceae</taxon>
        <taxon>Fluoribacter</taxon>
    </lineage>
</organism>
<dbReference type="EMBL" id="UGGV01000001">
    <property type="protein sequence ID" value="STO23698.1"/>
    <property type="molecule type" value="Genomic_DNA"/>
</dbReference>
<proteinExistence type="predicted"/>
<dbReference type="OrthoDB" id="5643019at2"/>
<evidence type="ECO:0000313" key="3">
    <source>
        <dbReference type="Proteomes" id="UP000186808"/>
    </source>
</evidence>
<dbReference type="RefSeq" id="WP_058468078.1">
    <property type="nucleotide sequence ID" value="NZ_CAAAIX010000031.1"/>
</dbReference>
<protein>
    <submittedName>
        <fullName evidence="2">Uncharacterized protein</fullName>
    </submittedName>
</protein>
<gene>
    <name evidence="2" type="ORF">NCTC11401_00498</name>
    <name evidence="1" type="ORF">SAMN05421777_1302</name>
</gene>
<evidence type="ECO:0000313" key="1">
    <source>
        <dbReference type="EMBL" id="SIR85203.1"/>
    </source>
</evidence>
<dbReference type="Proteomes" id="UP000254374">
    <property type="component" value="Unassembled WGS sequence"/>
</dbReference>
<evidence type="ECO:0000313" key="2">
    <source>
        <dbReference type="EMBL" id="STO23698.1"/>
    </source>
</evidence>
<reference evidence="1 3" key="1">
    <citation type="submission" date="2017-01" db="EMBL/GenBank/DDBJ databases">
        <authorList>
            <person name="Varghese N."/>
            <person name="Submissions S."/>
        </authorList>
    </citation>
    <scope>NUCLEOTIDE SEQUENCE [LARGE SCALE GENOMIC DNA]</scope>
    <source>
        <strain evidence="1 3">ATCC 33342</strain>
    </source>
</reference>
<dbReference type="Pfam" id="PF26393">
    <property type="entry name" value="Lart1_ADPRT"/>
    <property type="match status" value="1"/>
</dbReference>
<dbReference type="EMBL" id="FTNL01000030">
    <property type="protein sequence ID" value="SIR85203.1"/>
    <property type="molecule type" value="Genomic_DNA"/>
</dbReference>
<dbReference type="InterPro" id="IPR059097">
    <property type="entry name" value="Lart1_ADPRT"/>
</dbReference>
<dbReference type="AlphaFoldDB" id="A0A377GG05"/>
<keyword evidence="3" id="KW-1185">Reference proteome</keyword>
<accession>A0A377GG05</accession>
<reference evidence="2 4" key="2">
    <citation type="submission" date="2018-06" db="EMBL/GenBank/DDBJ databases">
        <authorList>
            <consortium name="Pathogen Informatics"/>
            <person name="Doyle S."/>
        </authorList>
    </citation>
    <scope>NUCLEOTIDE SEQUENCE [LARGE SCALE GENOMIC DNA]</scope>
    <source>
        <strain evidence="2 4">NCTC11401</strain>
    </source>
</reference>
<sequence>MKLDDNKEKSALQEYVAAYLKFYDTYSGIDNPFSKTLQELVGRHPEFMEYFFQFNPQYAKSVLVNDLAVIATDNLFKEHYYTQSLDDSLSHRAKEAITCYEDDWARPFYE</sequence>